<evidence type="ECO:0000313" key="2">
    <source>
        <dbReference type="Proteomes" id="UP001055811"/>
    </source>
</evidence>
<reference evidence="1 2" key="2">
    <citation type="journal article" date="2022" name="Mol. Ecol. Resour.">
        <title>The genomes of chicory, endive, great burdock and yacon provide insights into Asteraceae paleo-polyploidization history and plant inulin production.</title>
        <authorList>
            <person name="Fan W."/>
            <person name="Wang S."/>
            <person name="Wang H."/>
            <person name="Wang A."/>
            <person name="Jiang F."/>
            <person name="Liu H."/>
            <person name="Zhao H."/>
            <person name="Xu D."/>
            <person name="Zhang Y."/>
        </authorList>
    </citation>
    <scope>NUCLEOTIDE SEQUENCE [LARGE SCALE GENOMIC DNA]</scope>
    <source>
        <strain evidence="2">cv. Punajuju</strain>
        <tissue evidence="1">Leaves</tissue>
    </source>
</reference>
<dbReference type="EMBL" id="CM042015">
    <property type="protein sequence ID" value="KAI3710864.1"/>
    <property type="molecule type" value="Genomic_DNA"/>
</dbReference>
<name>A0ACB9AKV9_CICIN</name>
<accession>A0ACB9AKV9</accession>
<proteinExistence type="predicted"/>
<gene>
    <name evidence="1" type="ORF">L2E82_40659</name>
</gene>
<reference evidence="2" key="1">
    <citation type="journal article" date="2022" name="Mol. Ecol. Resour.">
        <title>The genomes of chicory, endive, great burdock and yacon provide insights into Asteraceae palaeo-polyploidization history and plant inulin production.</title>
        <authorList>
            <person name="Fan W."/>
            <person name="Wang S."/>
            <person name="Wang H."/>
            <person name="Wang A."/>
            <person name="Jiang F."/>
            <person name="Liu H."/>
            <person name="Zhao H."/>
            <person name="Xu D."/>
            <person name="Zhang Y."/>
        </authorList>
    </citation>
    <scope>NUCLEOTIDE SEQUENCE [LARGE SCALE GENOMIC DNA]</scope>
    <source>
        <strain evidence="2">cv. Punajuju</strain>
    </source>
</reference>
<comment type="caution">
    <text evidence="1">The sequence shown here is derived from an EMBL/GenBank/DDBJ whole genome shotgun (WGS) entry which is preliminary data.</text>
</comment>
<keyword evidence="2" id="KW-1185">Reference proteome</keyword>
<sequence>MSSNPSPKSTIPLEGTFDRRQTPPQNPPFPLFFASLKTPTPIMIPSLSQFGDFVTVASYGFRPWGGEFHNLETDVVLPQSDPGTDGSSVHKVGKVVFPQPPAAGTTSTEHSSPAEYLRTIVFRSLTRSSNAITEPFNNYN</sequence>
<organism evidence="1 2">
    <name type="scientific">Cichorium intybus</name>
    <name type="common">Chicory</name>
    <dbReference type="NCBI Taxonomy" id="13427"/>
    <lineage>
        <taxon>Eukaryota</taxon>
        <taxon>Viridiplantae</taxon>
        <taxon>Streptophyta</taxon>
        <taxon>Embryophyta</taxon>
        <taxon>Tracheophyta</taxon>
        <taxon>Spermatophyta</taxon>
        <taxon>Magnoliopsida</taxon>
        <taxon>eudicotyledons</taxon>
        <taxon>Gunneridae</taxon>
        <taxon>Pentapetalae</taxon>
        <taxon>asterids</taxon>
        <taxon>campanulids</taxon>
        <taxon>Asterales</taxon>
        <taxon>Asteraceae</taxon>
        <taxon>Cichorioideae</taxon>
        <taxon>Cichorieae</taxon>
        <taxon>Cichoriinae</taxon>
        <taxon>Cichorium</taxon>
    </lineage>
</organism>
<dbReference type="Proteomes" id="UP001055811">
    <property type="component" value="Linkage Group LG07"/>
</dbReference>
<evidence type="ECO:0000313" key="1">
    <source>
        <dbReference type="EMBL" id="KAI3710864.1"/>
    </source>
</evidence>
<protein>
    <submittedName>
        <fullName evidence="1">Uncharacterized protein</fullName>
    </submittedName>
</protein>